<evidence type="ECO:0000259" key="11">
    <source>
        <dbReference type="PROSITE" id="PS50067"/>
    </source>
</evidence>
<evidence type="ECO:0000313" key="12">
    <source>
        <dbReference type="EMBL" id="PWA76569.1"/>
    </source>
</evidence>
<evidence type="ECO:0000256" key="1">
    <source>
        <dbReference type="ARBA" id="ARBA00022701"/>
    </source>
</evidence>
<dbReference type="OrthoDB" id="3176171at2759"/>
<evidence type="ECO:0000256" key="9">
    <source>
        <dbReference type="SAM" id="Coils"/>
    </source>
</evidence>
<proteinExistence type="inferred from homology"/>
<name>A0A2U1NSR5_ARTAN</name>
<keyword evidence="4 9" id="KW-0175">Coiled coil</keyword>
<comment type="caution">
    <text evidence="12">The sequence shown here is derived from an EMBL/GenBank/DDBJ whole genome shotgun (WGS) entry which is preliminary data.</text>
</comment>
<feature type="compositionally biased region" description="Basic and acidic residues" evidence="10">
    <location>
        <begin position="58"/>
        <end position="67"/>
    </location>
</feature>
<evidence type="ECO:0000313" key="13">
    <source>
        <dbReference type="Proteomes" id="UP000245207"/>
    </source>
</evidence>
<evidence type="ECO:0000256" key="4">
    <source>
        <dbReference type="ARBA" id="ARBA00023054"/>
    </source>
</evidence>
<organism evidence="12 13">
    <name type="scientific">Artemisia annua</name>
    <name type="common">Sweet wormwood</name>
    <dbReference type="NCBI Taxonomy" id="35608"/>
    <lineage>
        <taxon>Eukaryota</taxon>
        <taxon>Viridiplantae</taxon>
        <taxon>Streptophyta</taxon>
        <taxon>Embryophyta</taxon>
        <taxon>Tracheophyta</taxon>
        <taxon>Spermatophyta</taxon>
        <taxon>Magnoliopsida</taxon>
        <taxon>eudicotyledons</taxon>
        <taxon>Gunneridae</taxon>
        <taxon>Pentapetalae</taxon>
        <taxon>asterids</taxon>
        <taxon>campanulids</taxon>
        <taxon>Asterales</taxon>
        <taxon>Asteraceae</taxon>
        <taxon>Asteroideae</taxon>
        <taxon>Anthemideae</taxon>
        <taxon>Artemisiinae</taxon>
        <taxon>Artemisia</taxon>
    </lineage>
</organism>
<dbReference type="AlphaFoldDB" id="A0A2U1NSR5"/>
<feature type="region of interest" description="Disordered" evidence="10">
    <location>
        <begin position="1"/>
        <end position="72"/>
    </location>
</feature>
<sequence>MKSRKQNCYKENVLPSDKNIIPDSFPSQSSARKPTPNLGTRLKSPFPPRPNFPNQKKLFSDPHHDNDVSGSSSTAVKVIVRMRPLKEHEGEAIVKMTSGDTLSILGQRFTFDAVADAKSTQASTDIFQLVGAPLVEKCLAGEQKEHADKELMYQCSCSFLEIYNEQITGLLNPSERNLQIRECPKSGVCVQNLTKETICNMDDVTQILKKRDGLSCFKTSRMNLVDLAGAERQEATGATGERQKEARNINRSLTQLGYANLFESLGGNAELAIVCAVSPAQSCKNETVSTLRFAQRAKTIKTKAVVNEQTHEDVSKLQQVIRQLKDEVILMKSNQNQAESSAKWNPHRSLQLIKFSLSYPMSLPHGSDDGDVEMEIIDEEEDCKPSVSGSQLVPTDGSQLADSSKQEVEKVWADNSKELVPKVCTTYTVQESGDGEFKDVENPKMEPVSEKKCCKELKEALQMAMEGQARILELYTNLQEKHSNLLRSRCCCQGTHKEA</sequence>
<gene>
    <name evidence="12" type="ORF">CTI12_AA233390</name>
</gene>
<dbReference type="InterPro" id="IPR044986">
    <property type="entry name" value="KIF15/KIN-12"/>
</dbReference>
<dbReference type="GO" id="GO:0007018">
    <property type="term" value="P:microtubule-based movement"/>
    <property type="evidence" value="ECO:0007669"/>
    <property type="project" value="InterPro"/>
</dbReference>
<comment type="similarity">
    <text evidence="6">Belongs to the TRAFAC class myosin-kinesin ATPase superfamily. Kinesin family. KIN-12 subfamily.</text>
</comment>
<dbReference type="PANTHER" id="PTHR37739:SF16">
    <property type="entry name" value="KINESIN-LIKE PROTEIN"/>
    <property type="match status" value="1"/>
</dbReference>
<dbReference type="InterPro" id="IPR019821">
    <property type="entry name" value="Kinesin_motor_CS"/>
</dbReference>
<feature type="domain" description="Kinesin motor" evidence="11">
    <location>
        <begin position="261"/>
        <end position="300"/>
    </location>
</feature>
<evidence type="ECO:0000256" key="8">
    <source>
        <dbReference type="RuleBase" id="RU000394"/>
    </source>
</evidence>
<dbReference type="PANTHER" id="PTHR37739">
    <property type="entry name" value="KINESIN-LIKE PROTEIN KIN-12D"/>
    <property type="match status" value="1"/>
</dbReference>
<dbReference type="GO" id="GO:0005874">
    <property type="term" value="C:microtubule"/>
    <property type="evidence" value="ECO:0007669"/>
    <property type="project" value="UniProtKB-KW"/>
</dbReference>
<evidence type="ECO:0000256" key="10">
    <source>
        <dbReference type="SAM" id="MobiDB-lite"/>
    </source>
</evidence>
<accession>A0A2U1NSR5</accession>
<evidence type="ECO:0000256" key="6">
    <source>
        <dbReference type="ARBA" id="ARBA00034488"/>
    </source>
</evidence>
<dbReference type="GO" id="GO:0008017">
    <property type="term" value="F:microtubule binding"/>
    <property type="evidence" value="ECO:0007669"/>
    <property type="project" value="InterPro"/>
</dbReference>
<dbReference type="Proteomes" id="UP000245207">
    <property type="component" value="Unassembled WGS sequence"/>
</dbReference>
<evidence type="ECO:0000256" key="7">
    <source>
        <dbReference type="PROSITE-ProRule" id="PRU00283"/>
    </source>
</evidence>
<dbReference type="PROSITE" id="PS00411">
    <property type="entry name" value="KINESIN_MOTOR_1"/>
    <property type="match status" value="1"/>
</dbReference>
<dbReference type="InterPro" id="IPR036961">
    <property type="entry name" value="Kinesin_motor_dom_sf"/>
</dbReference>
<keyword evidence="3 8" id="KW-0067">ATP-binding</keyword>
<dbReference type="InterPro" id="IPR001752">
    <property type="entry name" value="Kinesin_motor_dom"/>
</dbReference>
<comment type="caution">
    <text evidence="7">Lacks conserved residue(s) required for the propagation of feature annotation.</text>
</comment>
<dbReference type="EMBL" id="PKPP01002251">
    <property type="protein sequence ID" value="PWA76569.1"/>
    <property type="molecule type" value="Genomic_DNA"/>
</dbReference>
<feature type="domain" description="Kinesin motor" evidence="11">
    <location>
        <begin position="1"/>
        <end position="210"/>
    </location>
</feature>
<keyword evidence="5 8" id="KW-0505">Motor protein</keyword>
<keyword evidence="2 8" id="KW-0547">Nucleotide-binding</keyword>
<dbReference type="SUPFAM" id="SSF52540">
    <property type="entry name" value="P-loop containing nucleoside triphosphate hydrolases"/>
    <property type="match status" value="1"/>
</dbReference>
<dbReference type="SMART" id="SM00129">
    <property type="entry name" value="KISc"/>
    <property type="match status" value="1"/>
</dbReference>
<dbReference type="Gene3D" id="3.40.850.10">
    <property type="entry name" value="Kinesin motor domain"/>
    <property type="match status" value="3"/>
</dbReference>
<evidence type="ECO:0000256" key="3">
    <source>
        <dbReference type="ARBA" id="ARBA00022840"/>
    </source>
</evidence>
<dbReference type="STRING" id="35608.A0A2U1NSR5"/>
<dbReference type="InterPro" id="IPR027417">
    <property type="entry name" value="P-loop_NTPase"/>
</dbReference>
<evidence type="ECO:0000256" key="2">
    <source>
        <dbReference type="ARBA" id="ARBA00022741"/>
    </source>
</evidence>
<dbReference type="GO" id="GO:0005524">
    <property type="term" value="F:ATP binding"/>
    <property type="evidence" value="ECO:0007669"/>
    <property type="project" value="UniProtKB-KW"/>
</dbReference>
<keyword evidence="1 8" id="KW-0493">Microtubule</keyword>
<feature type="coiled-coil region" evidence="9">
    <location>
        <begin position="307"/>
        <end position="334"/>
    </location>
</feature>
<dbReference type="GO" id="GO:0003777">
    <property type="term" value="F:microtubule motor activity"/>
    <property type="evidence" value="ECO:0007669"/>
    <property type="project" value="InterPro"/>
</dbReference>
<keyword evidence="13" id="KW-1185">Reference proteome</keyword>
<reference evidence="12 13" key="1">
    <citation type="journal article" date="2018" name="Mol. Plant">
        <title>The genome of Artemisia annua provides insight into the evolution of Asteraceae family and artemisinin biosynthesis.</title>
        <authorList>
            <person name="Shen Q."/>
            <person name="Zhang L."/>
            <person name="Liao Z."/>
            <person name="Wang S."/>
            <person name="Yan T."/>
            <person name="Shi P."/>
            <person name="Liu M."/>
            <person name="Fu X."/>
            <person name="Pan Q."/>
            <person name="Wang Y."/>
            <person name="Lv Z."/>
            <person name="Lu X."/>
            <person name="Zhang F."/>
            <person name="Jiang W."/>
            <person name="Ma Y."/>
            <person name="Chen M."/>
            <person name="Hao X."/>
            <person name="Li L."/>
            <person name="Tang Y."/>
            <person name="Lv G."/>
            <person name="Zhou Y."/>
            <person name="Sun X."/>
            <person name="Brodelius P.E."/>
            <person name="Rose J.K.C."/>
            <person name="Tang K."/>
        </authorList>
    </citation>
    <scope>NUCLEOTIDE SEQUENCE [LARGE SCALE GENOMIC DNA]</scope>
    <source>
        <strain evidence="13">cv. Huhao1</strain>
        <tissue evidence="12">Leaf</tissue>
    </source>
</reference>
<evidence type="ECO:0000256" key="5">
    <source>
        <dbReference type="ARBA" id="ARBA00023175"/>
    </source>
</evidence>
<protein>
    <recommendedName>
        <fullName evidence="8">Kinesin-like protein</fullName>
    </recommendedName>
</protein>
<dbReference type="PROSITE" id="PS50067">
    <property type="entry name" value="KINESIN_MOTOR_2"/>
    <property type="match status" value="2"/>
</dbReference>
<dbReference type="Pfam" id="PF00225">
    <property type="entry name" value="Kinesin"/>
    <property type="match status" value="3"/>
</dbReference>